<dbReference type="InterPro" id="IPR008927">
    <property type="entry name" value="6-PGluconate_DH-like_C_sf"/>
</dbReference>
<name>A0A923RNJ9_9FIRM</name>
<dbReference type="InterPro" id="IPR051402">
    <property type="entry name" value="KPR-Related"/>
</dbReference>
<proteinExistence type="inferred from homology"/>
<feature type="domain" description="Ketopantoate reductase N-terminal" evidence="5">
    <location>
        <begin position="6"/>
        <end position="149"/>
    </location>
</feature>
<evidence type="ECO:0000259" key="6">
    <source>
        <dbReference type="Pfam" id="PF08546"/>
    </source>
</evidence>
<protein>
    <recommendedName>
        <fullName evidence="4">2-dehydropantoate 2-reductase</fullName>
        <ecNumber evidence="4">1.1.1.169</ecNumber>
    </recommendedName>
    <alternativeName>
        <fullName evidence="4">Ketopantoate reductase</fullName>
    </alternativeName>
</protein>
<dbReference type="PANTHER" id="PTHR21708">
    <property type="entry name" value="PROBABLE 2-DEHYDROPANTOATE 2-REDUCTASE"/>
    <property type="match status" value="1"/>
</dbReference>
<comment type="function">
    <text evidence="4">Catalyzes the NADPH-dependent reduction of ketopantoate into pantoic acid.</text>
</comment>
<keyword evidence="4" id="KW-0566">Pantothenate biosynthesis</keyword>
<dbReference type="InterPro" id="IPR003710">
    <property type="entry name" value="ApbA"/>
</dbReference>
<keyword evidence="3 4" id="KW-0560">Oxidoreductase</keyword>
<dbReference type="NCBIfam" id="TIGR00745">
    <property type="entry name" value="apbA_panE"/>
    <property type="match status" value="1"/>
</dbReference>
<dbReference type="Proteomes" id="UP000652477">
    <property type="component" value="Unassembled WGS sequence"/>
</dbReference>
<dbReference type="RefSeq" id="WP_186874169.1">
    <property type="nucleotide sequence ID" value="NZ_JACOPF010000001.1"/>
</dbReference>
<dbReference type="GO" id="GO:0015940">
    <property type="term" value="P:pantothenate biosynthetic process"/>
    <property type="evidence" value="ECO:0007669"/>
    <property type="project" value="UniProtKB-KW"/>
</dbReference>
<dbReference type="InterPro" id="IPR036291">
    <property type="entry name" value="NAD(P)-bd_dom_sf"/>
</dbReference>
<keyword evidence="8" id="KW-1185">Reference proteome</keyword>
<dbReference type="SUPFAM" id="SSF51735">
    <property type="entry name" value="NAD(P)-binding Rossmann-fold domains"/>
    <property type="match status" value="1"/>
</dbReference>
<organism evidence="7 8">
    <name type="scientific">Mediterraneibacter hominis</name>
    <dbReference type="NCBI Taxonomy" id="2763054"/>
    <lineage>
        <taxon>Bacteria</taxon>
        <taxon>Bacillati</taxon>
        <taxon>Bacillota</taxon>
        <taxon>Clostridia</taxon>
        <taxon>Lachnospirales</taxon>
        <taxon>Lachnospiraceae</taxon>
        <taxon>Mediterraneibacter</taxon>
    </lineage>
</organism>
<evidence type="ECO:0000313" key="8">
    <source>
        <dbReference type="Proteomes" id="UP000652477"/>
    </source>
</evidence>
<dbReference type="InterPro" id="IPR013752">
    <property type="entry name" value="KPA_reductase"/>
</dbReference>
<evidence type="ECO:0000313" key="7">
    <source>
        <dbReference type="EMBL" id="MBC5687480.1"/>
    </source>
</evidence>
<dbReference type="SUPFAM" id="SSF48179">
    <property type="entry name" value="6-phosphogluconate dehydrogenase C-terminal domain-like"/>
    <property type="match status" value="1"/>
</dbReference>
<dbReference type="EMBL" id="JACOPF010000001">
    <property type="protein sequence ID" value="MBC5687480.1"/>
    <property type="molecule type" value="Genomic_DNA"/>
</dbReference>
<evidence type="ECO:0000256" key="3">
    <source>
        <dbReference type="ARBA" id="ARBA00023002"/>
    </source>
</evidence>
<comment type="catalytic activity">
    <reaction evidence="4">
        <text>(R)-pantoate + NADP(+) = 2-dehydropantoate + NADPH + H(+)</text>
        <dbReference type="Rhea" id="RHEA:16233"/>
        <dbReference type="ChEBI" id="CHEBI:11561"/>
        <dbReference type="ChEBI" id="CHEBI:15378"/>
        <dbReference type="ChEBI" id="CHEBI:15980"/>
        <dbReference type="ChEBI" id="CHEBI:57783"/>
        <dbReference type="ChEBI" id="CHEBI:58349"/>
        <dbReference type="EC" id="1.1.1.169"/>
    </reaction>
</comment>
<gene>
    <name evidence="7" type="ORF">H8S37_00840</name>
</gene>
<dbReference type="AlphaFoldDB" id="A0A923RNJ9"/>
<dbReference type="Pfam" id="PF02558">
    <property type="entry name" value="ApbA"/>
    <property type="match status" value="1"/>
</dbReference>
<reference evidence="7" key="1">
    <citation type="submission" date="2020-08" db="EMBL/GenBank/DDBJ databases">
        <title>Genome public.</title>
        <authorList>
            <person name="Liu C."/>
            <person name="Sun Q."/>
        </authorList>
    </citation>
    <scope>NUCLEOTIDE SEQUENCE</scope>
    <source>
        <strain evidence="7">NSJ-55</strain>
    </source>
</reference>
<evidence type="ECO:0000256" key="4">
    <source>
        <dbReference type="RuleBase" id="RU362068"/>
    </source>
</evidence>
<dbReference type="EC" id="1.1.1.169" evidence="4"/>
<dbReference type="Gene3D" id="3.40.50.720">
    <property type="entry name" value="NAD(P)-binding Rossmann-like Domain"/>
    <property type="match status" value="1"/>
</dbReference>
<comment type="similarity">
    <text evidence="1 4">Belongs to the ketopantoate reductase family.</text>
</comment>
<comment type="pathway">
    <text evidence="4">Cofactor biosynthesis; (R)-pantothenate biosynthesis; (R)-pantoate from 3-methyl-2-oxobutanoate: step 2/2.</text>
</comment>
<sequence>MEIKSVALIGLGAMGSFFAPRLEQYLGKERFCVIAEGKRKERLEEQGITVNRETYRFRICEPQEGTKADLIIMAVKDTSLSQAIQDIRKFVGAGTQILCVMNGVESEEKIAAVYGWEHVMYSYMRISIVMKDGKADFNPHGGKVYFGEKENRQPYTPRVQAVYELFEKSDIPFEIREDMLHGIWYKFACNIGENLTCALLGIPFGAFTKSGPANEIRMAAMKEVQKIALKKGIVLTDEQLSRQEGVLTRIPYYNKPSTLQDLEGNRKTEIEMFAGTVVRMGEETGIKTPVCWMFLKAIQVLEEKNKGMLEDKI</sequence>
<dbReference type="InterPro" id="IPR013332">
    <property type="entry name" value="KPR_N"/>
</dbReference>
<dbReference type="Pfam" id="PF08546">
    <property type="entry name" value="ApbA_C"/>
    <property type="match status" value="1"/>
</dbReference>
<dbReference type="InterPro" id="IPR013328">
    <property type="entry name" value="6PGD_dom2"/>
</dbReference>
<dbReference type="Gene3D" id="1.10.1040.10">
    <property type="entry name" value="N-(1-d-carboxylethyl)-l-norvaline Dehydrogenase, domain 2"/>
    <property type="match status" value="1"/>
</dbReference>
<evidence type="ECO:0000259" key="5">
    <source>
        <dbReference type="Pfam" id="PF02558"/>
    </source>
</evidence>
<accession>A0A923RNJ9</accession>
<dbReference type="GO" id="GO:0005737">
    <property type="term" value="C:cytoplasm"/>
    <property type="evidence" value="ECO:0007669"/>
    <property type="project" value="TreeGrafter"/>
</dbReference>
<dbReference type="GO" id="GO:0008677">
    <property type="term" value="F:2-dehydropantoate 2-reductase activity"/>
    <property type="evidence" value="ECO:0007669"/>
    <property type="project" value="UniProtKB-EC"/>
</dbReference>
<keyword evidence="2 4" id="KW-0521">NADP</keyword>
<evidence type="ECO:0000256" key="2">
    <source>
        <dbReference type="ARBA" id="ARBA00022857"/>
    </source>
</evidence>
<dbReference type="PANTHER" id="PTHR21708:SF26">
    <property type="entry name" value="2-DEHYDROPANTOATE 2-REDUCTASE"/>
    <property type="match status" value="1"/>
</dbReference>
<feature type="domain" description="Ketopantoate reductase C-terminal" evidence="6">
    <location>
        <begin position="178"/>
        <end position="301"/>
    </location>
</feature>
<evidence type="ECO:0000256" key="1">
    <source>
        <dbReference type="ARBA" id="ARBA00007870"/>
    </source>
</evidence>
<comment type="caution">
    <text evidence="7">The sequence shown here is derived from an EMBL/GenBank/DDBJ whole genome shotgun (WGS) entry which is preliminary data.</text>
</comment>